<organism evidence="3 4">
    <name type="scientific">Cytobacillus spartinae</name>
    <dbReference type="NCBI Taxonomy" id="3299023"/>
    <lineage>
        <taxon>Bacteria</taxon>
        <taxon>Bacillati</taxon>
        <taxon>Bacillota</taxon>
        <taxon>Bacilli</taxon>
        <taxon>Bacillales</taxon>
        <taxon>Bacillaceae</taxon>
        <taxon>Cytobacillus</taxon>
    </lineage>
</organism>
<dbReference type="InterPro" id="IPR011991">
    <property type="entry name" value="ArsR-like_HTH"/>
</dbReference>
<dbReference type="InterPro" id="IPR036390">
    <property type="entry name" value="WH_DNA-bd_sf"/>
</dbReference>
<dbReference type="EMBL" id="JBIACK010000001">
    <property type="protein sequence ID" value="MFE8700074.1"/>
    <property type="molecule type" value="Genomic_DNA"/>
</dbReference>
<dbReference type="Gene3D" id="1.10.10.10">
    <property type="entry name" value="Winged helix-like DNA-binding domain superfamily/Winged helix DNA-binding domain"/>
    <property type="match status" value="1"/>
</dbReference>
<dbReference type="InterPro" id="IPR036388">
    <property type="entry name" value="WH-like_DNA-bd_sf"/>
</dbReference>
<feature type="domain" description="Transcription regulator PadR N-terminal" evidence="2">
    <location>
        <begin position="15"/>
        <end position="88"/>
    </location>
</feature>
<dbReference type="SUPFAM" id="SSF46785">
    <property type="entry name" value="Winged helix' DNA-binding domain"/>
    <property type="match status" value="1"/>
</dbReference>
<keyword evidence="1" id="KW-0238">DNA-binding</keyword>
<comment type="caution">
    <text evidence="3">The sequence shown here is derived from an EMBL/GenBank/DDBJ whole genome shotgun (WGS) entry which is preliminary data.</text>
</comment>
<evidence type="ECO:0000259" key="2">
    <source>
        <dbReference type="Pfam" id="PF03551"/>
    </source>
</evidence>
<dbReference type="InterPro" id="IPR005149">
    <property type="entry name" value="Tscrpt_reg_PadR_N"/>
</dbReference>
<evidence type="ECO:0000313" key="4">
    <source>
        <dbReference type="Proteomes" id="UP001601059"/>
    </source>
</evidence>
<dbReference type="Pfam" id="PF03551">
    <property type="entry name" value="PadR"/>
    <property type="match status" value="1"/>
</dbReference>
<dbReference type="InterPro" id="IPR052509">
    <property type="entry name" value="Metal_resp_DNA-bind_regulator"/>
</dbReference>
<evidence type="ECO:0000256" key="1">
    <source>
        <dbReference type="ARBA" id="ARBA00023125"/>
    </source>
</evidence>
<dbReference type="PANTHER" id="PTHR33169">
    <property type="entry name" value="PADR-FAMILY TRANSCRIPTIONAL REGULATOR"/>
    <property type="match status" value="1"/>
</dbReference>
<evidence type="ECO:0000313" key="3">
    <source>
        <dbReference type="EMBL" id="MFE8700074.1"/>
    </source>
</evidence>
<gene>
    <name evidence="3" type="ORF">ACFYKX_05480</name>
</gene>
<protein>
    <submittedName>
        <fullName evidence="3">PadR family transcriptional regulator</fullName>
    </submittedName>
</protein>
<keyword evidence="4" id="KW-1185">Reference proteome</keyword>
<dbReference type="Proteomes" id="UP001601059">
    <property type="component" value="Unassembled WGS sequence"/>
</dbReference>
<dbReference type="RefSeq" id="WP_389358816.1">
    <property type="nucleotide sequence ID" value="NZ_JBIACK010000001.1"/>
</dbReference>
<proteinExistence type="predicted"/>
<reference evidence="3 4" key="1">
    <citation type="submission" date="2024-08" db="EMBL/GenBank/DDBJ databases">
        <title>Two novel Cytobacillus novel species.</title>
        <authorList>
            <person name="Liu G."/>
        </authorList>
    </citation>
    <scope>NUCLEOTIDE SEQUENCE [LARGE SCALE GENOMIC DNA]</scope>
    <source>
        <strain evidence="3 4">FJAT-54145</strain>
    </source>
</reference>
<dbReference type="CDD" id="cd00090">
    <property type="entry name" value="HTH_ARSR"/>
    <property type="match status" value="1"/>
</dbReference>
<sequence>MSKTELLKGSTSMILLSLLSDKDMYGYEITEKVQELSEGYLSYKEGTLYPALKRLELSGLVEGYWESSSDGPRRKYYRITKTGKESLNDQRKEWGMFQKVMNRIVGDGVVETRTHSTF</sequence>
<name>A0ABW6K8K8_9BACI</name>
<dbReference type="PANTHER" id="PTHR33169:SF14">
    <property type="entry name" value="TRANSCRIPTIONAL REGULATOR RV3488"/>
    <property type="match status" value="1"/>
</dbReference>
<accession>A0ABW6K8K8</accession>